<dbReference type="InParanoid" id="A0A2K1QHH7"/>
<dbReference type="Proteomes" id="UP000243797">
    <property type="component" value="Unassembled WGS sequence"/>
</dbReference>
<evidence type="ECO:0000256" key="1">
    <source>
        <dbReference type="ARBA" id="ARBA00001933"/>
    </source>
</evidence>
<accession>A0A2K1QHH7</accession>
<reference evidence="4 5" key="1">
    <citation type="submission" date="2017-06" db="EMBL/GenBank/DDBJ databases">
        <title>Draft genome sequence of a variant of Elsinoe murrayae.</title>
        <authorList>
            <person name="Cheng Q."/>
        </authorList>
    </citation>
    <scope>NUCLEOTIDE SEQUENCE [LARGE SCALE GENOMIC DNA]</scope>
    <source>
        <strain evidence="4 5">CQ-2017a</strain>
    </source>
</reference>
<sequence length="445" mass="48241">MATSQRYYDDLVERFELSNPGSKDVYAKATASMPGGNTRSVLYYHPFPVAIRNASGSRLYDVDGHEYVDLLGEYTAGIYGHSEPRIINAITEAAGRGLNYGGHGENEARLAELIKARFPSIDLLRFTNSGTEATLMALAAARAYNGKDKVLVFAGAYHGGAFSFAGGQSGPVNAPFEYLMAIYNDIDSVNRTLESKAHSDSLAAILVEPMIGSGGAIPANADFLKGLRTLATRFNALLIFDEVMTSRMHHGGGIQSTPPAKYKPDVTTFGKYMGGGLSFGAFGGRRAIMDQFDPRRSGALAHAGTFNNNVLTMAAGRVGLEQVFTPARAMALHHRGEQLRRRLQDIAGDSLMKVTGYGSIMSIHFTATPNHQIMRPSDIGSDHKQLGDILHLFLLQQGYYIARRGFIALSLALADDELDGFCGAIGRFVGTYKRLLELPTDRARL</sequence>
<dbReference type="Gene3D" id="3.90.1150.10">
    <property type="entry name" value="Aspartate Aminotransferase, domain 1"/>
    <property type="match status" value="1"/>
</dbReference>
<keyword evidence="5" id="KW-1185">Reference proteome</keyword>
<evidence type="ECO:0000313" key="5">
    <source>
        <dbReference type="Proteomes" id="UP000243797"/>
    </source>
</evidence>
<dbReference type="GO" id="GO:0008483">
    <property type="term" value="F:transaminase activity"/>
    <property type="evidence" value="ECO:0007669"/>
    <property type="project" value="InterPro"/>
</dbReference>
<comment type="caution">
    <text evidence="4">The sequence shown here is derived from an EMBL/GenBank/DDBJ whole genome shotgun (WGS) entry which is preliminary data.</text>
</comment>
<dbReference type="PANTHER" id="PTHR43713:SF3">
    <property type="entry name" value="GLUTAMATE-1-SEMIALDEHYDE 2,1-AMINOMUTASE 1, CHLOROPLASTIC-RELATED"/>
    <property type="match status" value="1"/>
</dbReference>
<dbReference type="GO" id="GO:0030170">
    <property type="term" value="F:pyridoxal phosphate binding"/>
    <property type="evidence" value="ECO:0007669"/>
    <property type="project" value="InterPro"/>
</dbReference>
<comment type="cofactor">
    <cofactor evidence="1">
        <name>pyridoxal 5'-phosphate</name>
        <dbReference type="ChEBI" id="CHEBI:597326"/>
    </cofactor>
</comment>
<dbReference type="InterPro" id="IPR005814">
    <property type="entry name" value="Aminotrans_3"/>
</dbReference>
<dbReference type="InterPro" id="IPR015424">
    <property type="entry name" value="PyrdxlP-dep_Trfase"/>
</dbReference>
<dbReference type="STRING" id="2082308.A0A2K1QHH7"/>
<dbReference type="AlphaFoldDB" id="A0A2K1QHH7"/>
<evidence type="ECO:0008006" key="6">
    <source>
        <dbReference type="Google" id="ProtNLM"/>
    </source>
</evidence>
<dbReference type="OrthoDB" id="425114at2759"/>
<comment type="similarity">
    <text evidence="3">Belongs to the class-III pyridoxal-phosphate-dependent aminotransferase family.</text>
</comment>
<keyword evidence="2 3" id="KW-0663">Pyridoxal phosphate</keyword>
<gene>
    <name evidence="4" type="ORF">CAC42_6872</name>
</gene>
<dbReference type="InterPro" id="IPR015422">
    <property type="entry name" value="PyrdxlP-dep_Trfase_small"/>
</dbReference>
<name>A0A2K1QHH7_9PEZI</name>
<evidence type="ECO:0000256" key="3">
    <source>
        <dbReference type="RuleBase" id="RU003560"/>
    </source>
</evidence>
<dbReference type="InterPro" id="IPR015421">
    <property type="entry name" value="PyrdxlP-dep_Trfase_major"/>
</dbReference>
<dbReference type="Gene3D" id="3.40.640.10">
    <property type="entry name" value="Type I PLP-dependent aspartate aminotransferase-like (Major domain)"/>
    <property type="match status" value="1"/>
</dbReference>
<evidence type="ECO:0000313" key="4">
    <source>
        <dbReference type="EMBL" id="PNS14359.1"/>
    </source>
</evidence>
<dbReference type="PANTHER" id="PTHR43713">
    <property type="entry name" value="GLUTAMATE-1-SEMIALDEHYDE 2,1-AMINOMUTASE"/>
    <property type="match status" value="1"/>
</dbReference>
<protein>
    <recommendedName>
        <fullName evidence="6">Glutamate-1-semialdehyde 2,1-aminomutase</fullName>
    </recommendedName>
</protein>
<evidence type="ECO:0000256" key="2">
    <source>
        <dbReference type="ARBA" id="ARBA00022898"/>
    </source>
</evidence>
<dbReference type="EMBL" id="NKHZ01000088">
    <property type="protein sequence ID" value="PNS14359.1"/>
    <property type="molecule type" value="Genomic_DNA"/>
</dbReference>
<organism evidence="4 5">
    <name type="scientific">Sphaceloma murrayae</name>
    <dbReference type="NCBI Taxonomy" id="2082308"/>
    <lineage>
        <taxon>Eukaryota</taxon>
        <taxon>Fungi</taxon>
        <taxon>Dikarya</taxon>
        <taxon>Ascomycota</taxon>
        <taxon>Pezizomycotina</taxon>
        <taxon>Dothideomycetes</taxon>
        <taxon>Dothideomycetidae</taxon>
        <taxon>Myriangiales</taxon>
        <taxon>Elsinoaceae</taxon>
        <taxon>Sphaceloma</taxon>
    </lineage>
</organism>
<dbReference type="SUPFAM" id="SSF53383">
    <property type="entry name" value="PLP-dependent transferases"/>
    <property type="match status" value="1"/>
</dbReference>
<proteinExistence type="inferred from homology"/>
<dbReference type="Pfam" id="PF00202">
    <property type="entry name" value="Aminotran_3"/>
    <property type="match status" value="1"/>
</dbReference>